<evidence type="ECO:0000256" key="1">
    <source>
        <dbReference type="SAM" id="MobiDB-lite"/>
    </source>
</evidence>
<dbReference type="InterPro" id="IPR036676">
    <property type="entry name" value="PurM-like_C_sf"/>
</dbReference>
<dbReference type="Proteomes" id="UP000834106">
    <property type="component" value="Chromosome 19"/>
</dbReference>
<sequence>MANLNGKAPPPNPPPAPPPSPPPSPPTPPAPPWLGQMISGWRISQFSWEITEFAILMVPNSNPSLPSFFQKTNNDQVGDECPDLDDVSNLKLVFNGVQNLNEEELISAGHDISDGGLIVSARDKIINNLHRFHRELGRR</sequence>
<dbReference type="PANTHER" id="PTHR10099:SF1">
    <property type="entry name" value="PHOSPHORIBOSYLFORMYLGLYCINAMIDINE SYNTHASE"/>
    <property type="match status" value="1"/>
</dbReference>
<organism evidence="2 3">
    <name type="scientific">Fraxinus pennsylvanica</name>
    <dbReference type="NCBI Taxonomy" id="56036"/>
    <lineage>
        <taxon>Eukaryota</taxon>
        <taxon>Viridiplantae</taxon>
        <taxon>Streptophyta</taxon>
        <taxon>Embryophyta</taxon>
        <taxon>Tracheophyta</taxon>
        <taxon>Spermatophyta</taxon>
        <taxon>Magnoliopsida</taxon>
        <taxon>eudicotyledons</taxon>
        <taxon>Gunneridae</taxon>
        <taxon>Pentapetalae</taxon>
        <taxon>asterids</taxon>
        <taxon>lamiids</taxon>
        <taxon>Lamiales</taxon>
        <taxon>Oleaceae</taxon>
        <taxon>Oleeae</taxon>
        <taxon>Fraxinus</taxon>
    </lineage>
</organism>
<dbReference type="SUPFAM" id="SSF56042">
    <property type="entry name" value="PurM C-terminal domain-like"/>
    <property type="match status" value="1"/>
</dbReference>
<feature type="compositionally biased region" description="Pro residues" evidence="1">
    <location>
        <begin position="8"/>
        <end position="32"/>
    </location>
</feature>
<keyword evidence="3" id="KW-1185">Reference proteome</keyword>
<proteinExistence type="predicted"/>
<dbReference type="GO" id="GO:0004642">
    <property type="term" value="F:phosphoribosylformylglycinamidine synthase activity"/>
    <property type="evidence" value="ECO:0007669"/>
    <property type="project" value="TreeGrafter"/>
</dbReference>
<name>A0AAD2E9J7_9LAMI</name>
<accession>A0AAD2E9J7</accession>
<protein>
    <submittedName>
        <fullName evidence="2">Uncharacterized protein</fullName>
    </submittedName>
</protein>
<dbReference type="GO" id="GO:0006164">
    <property type="term" value="P:purine nucleotide biosynthetic process"/>
    <property type="evidence" value="ECO:0007669"/>
    <property type="project" value="TreeGrafter"/>
</dbReference>
<dbReference type="Gene3D" id="3.90.650.10">
    <property type="entry name" value="PurM-like C-terminal domain"/>
    <property type="match status" value="1"/>
</dbReference>
<dbReference type="EMBL" id="OU503054">
    <property type="protein sequence ID" value="CAI9782394.1"/>
    <property type="molecule type" value="Genomic_DNA"/>
</dbReference>
<dbReference type="GO" id="GO:0005737">
    <property type="term" value="C:cytoplasm"/>
    <property type="evidence" value="ECO:0007669"/>
    <property type="project" value="TreeGrafter"/>
</dbReference>
<reference evidence="2" key="1">
    <citation type="submission" date="2023-05" db="EMBL/GenBank/DDBJ databases">
        <authorList>
            <person name="Huff M."/>
        </authorList>
    </citation>
    <scope>NUCLEOTIDE SEQUENCE</scope>
</reference>
<gene>
    <name evidence="2" type="ORF">FPE_LOCUS29824</name>
</gene>
<dbReference type="PANTHER" id="PTHR10099">
    <property type="entry name" value="PHOSPHORIBOSYLFORMYLGLYCINAMIDINE SYNTHASE"/>
    <property type="match status" value="1"/>
</dbReference>
<evidence type="ECO:0000313" key="3">
    <source>
        <dbReference type="Proteomes" id="UP000834106"/>
    </source>
</evidence>
<feature type="region of interest" description="Disordered" evidence="1">
    <location>
        <begin position="1"/>
        <end position="33"/>
    </location>
</feature>
<dbReference type="AlphaFoldDB" id="A0AAD2E9J7"/>
<evidence type="ECO:0000313" key="2">
    <source>
        <dbReference type="EMBL" id="CAI9782394.1"/>
    </source>
</evidence>